<keyword evidence="6" id="KW-0645">Protease</keyword>
<evidence type="ECO:0000256" key="8">
    <source>
        <dbReference type="ARBA" id="ARBA00022801"/>
    </source>
</evidence>
<evidence type="ECO:0000256" key="14">
    <source>
        <dbReference type="PIRSR" id="PIRSR618044-2"/>
    </source>
</evidence>
<dbReference type="InterPro" id="IPR037167">
    <property type="entry name" value="Peptidase_S11_C_sf"/>
</dbReference>
<dbReference type="Pfam" id="PF00768">
    <property type="entry name" value="Peptidase_S11"/>
    <property type="match status" value="1"/>
</dbReference>
<evidence type="ECO:0000256" key="9">
    <source>
        <dbReference type="ARBA" id="ARBA00022960"/>
    </source>
</evidence>
<dbReference type="PANTHER" id="PTHR21581">
    <property type="entry name" value="D-ALANYL-D-ALANINE CARBOXYPEPTIDASE"/>
    <property type="match status" value="1"/>
</dbReference>
<comment type="caution">
    <text evidence="17">The sequence shown here is derived from an EMBL/GenBank/DDBJ whole genome shotgun (WGS) entry which is preliminary data.</text>
</comment>
<evidence type="ECO:0000313" key="17">
    <source>
        <dbReference type="EMBL" id="RBP86083.1"/>
    </source>
</evidence>
<comment type="catalytic activity">
    <reaction evidence="12">
        <text>Preferential cleavage: (Ac)2-L-Lys-D-Ala-|-D-Ala. Also transpeptidation of peptidyl-alanyl moieties that are N-acyl substituents of D-alanine.</text>
        <dbReference type="EC" id="3.4.16.4"/>
    </reaction>
</comment>
<dbReference type="AlphaFoldDB" id="A0A366JGM5"/>
<comment type="function">
    <text evidence="1">Removes C-terminal D-alanyl residues from sugar-peptide cell wall precursors.</text>
</comment>
<comment type="pathway">
    <text evidence="2">Cell wall biogenesis; peptidoglycan biosynthesis.</text>
</comment>
<feature type="binding site" evidence="14">
    <location>
        <position position="254"/>
    </location>
    <ligand>
        <name>substrate</name>
    </ligand>
</feature>
<protein>
    <recommendedName>
        <fullName evidence="4">serine-type D-Ala-D-Ala carboxypeptidase</fullName>
        <ecNumber evidence="4">3.4.16.4</ecNumber>
    </recommendedName>
</protein>
<evidence type="ECO:0000256" key="4">
    <source>
        <dbReference type="ARBA" id="ARBA00012448"/>
    </source>
</evidence>
<evidence type="ECO:0000313" key="18">
    <source>
        <dbReference type="Proteomes" id="UP000252731"/>
    </source>
</evidence>
<dbReference type="Pfam" id="PF07943">
    <property type="entry name" value="PBP5_C"/>
    <property type="match status" value="1"/>
</dbReference>
<dbReference type="PANTHER" id="PTHR21581:SF11">
    <property type="entry name" value="D-ALANYL-D-ALANINE CARBOXYPEPTIDASE DACA"/>
    <property type="match status" value="1"/>
</dbReference>
<keyword evidence="11" id="KW-0961">Cell wall biogenesis/degradation</keyword>
<dbReference type="InterPro" id="IPR015956">
    <property type="entry name" value="Peniciliin-bd_prot_C_sf"/>
</dbReference>
<feature type="active site" description="Acyl-ester intermediate" evidence="13">
    <location>
        <position position="66"/>
    </location>
</feature>
<evidence type="ECO:0000256" key="7">
    <source>
        <dbReference type="ARBA" id="ARBA00022729"/>
    </source>
</evidence>
<evidence type="ECO:0000256" key="13">
    <source>
        <dbReference type="PIRSR" id="PIRSR618044-1"/>
    </source>
</evidence>
<sequence>MKKIFYRKSIAGFLALVMILGLLPGIHKAHAEDILNINADAAILVDAETGKILYQKNADKVLGIASMTKMMTEYLLLESIEEGKVKWDQEYAVSEYVWKVSQDRNLSNVPLRRDGKYNIRELYEAMAIYSANGATIAIAETIAGSETNFVKMMNEKAAELGLKDYKFVNSSGLNNRDLKGSPPAGGPEEENVMSAKDTAMLAKELINRFPEVLETASTPRKTFREGTDDEIKMENWNWMLPELVYGYEGADGLKTGTTDFAGYCFTGTAMRDGNRYISVVMNAKGANGQATYKSRFDETKKMFDFGFSNFTKEEIVPANYQVKGQKTVPVTKGKEAKVKISSKDAIEMVVRNGEKENYKPVLVLDKKKLNENGELTAPIKKGEKIGYLTIESKEDGKIEFLSDKGKGNIQVDVVAAESVEKANWFVLTMRSIGGFFGDVWGSVSSTVKGWF</sequence>
<feature type="active site" description="Proton acceptor" evidence="13">
    <location>
        <position position="69"/>
    </location>
</feature>
<evidence type="ECO:0000256" key="1">
    <source>
        <dbReference type="ARBA" id="ARBA00003217"/>
    </source>
</evidence>
<evidence type="ECO:0000256" key="15">
    <source>
        <dbReference type="RuleBase" id="RU004016"/>
    </source>
</evidence>
<dbReference type="STRING" id="1399.VL14_17770"/>
<evidence type="ECO:0000256" key="3">
    <source>
        <dbReference type="ARBA" id="ARBA00007164"/>
    </source>
</evidence>
<accession>A0A366JGM5</accession>
<dbReference type="SUPFAM" id="SSF56601">
    <property type="entry name" value="beta-lactamase/transpeptidase-like"/>
    <property type="match status" value="1"/>
</dbReference>
<dbReference type="Gene3D" id="2.60.410.10">
    <property type="entry name" value="D-Ala-D-Ala carboxypeptidase, C-terminal domain"/>
    <property type="match status" value="1"/>
</dbReference>
<organism evidence="17 18">
    <name type="scientific">Cytobacillus firmus</name>
    <name type="common">Bacillus firmus</name>
    <dbReference type="NCBI Taxonomy" id="1399"/>
    <lineage>
        <taxon>Bacteria</taxon>
        <taxon>Bacillati</taxon>
        <taxon>Bacillota</taxon>
        <taxon>Bacilli</taxon>
        <taxon>Bacillales</taxon>
        <taxon>Bacillaceae</taxon>
        <taxon>Cytobacillus</taxon>
    </lineage>
</organism>
<feature type="domain" description="Peptidase S11 D-Ala-D-Ala carboxypeptidase A C-terminal" evidence="16">
    <location>
        <begin position="310"/>
        <end position="421"/>
    </location>
</feature>
<dbReference type="InterPro" id="IPR001967">
    <property type="entry name" value="Peptidase_S11_N"/>
</dbReference>
<dbReference type="EC" id="3.4.16.4" evidence="4"/>
<gene>
    <name evidence="17" type="ORF">DFO70_13318</name>
</gene>
<keyword evidence="18" id="KW-1185">Reference proteome</keyword>
<keyword evidence="5 17" id="KW-0121">Carboxypeptidase</keyword>
<evidence type="ECO:0000256" key="11">
    <source>
        <dbReference type="ARBA" id="ARBA00023316"/>
    </source>
</evidence>
<keyword evidence="8" id="KW-0378">Hydrolase</keyword>
<dbReference type="UniPathway" id="UPA00219"/>
<evidence type="ECO:0000259" key="16">
    <source>
        <dbReference type="SMART" id="SM00936"/>
    </source>
</evidence>
<evidence type="ECO:0000256" key="5">
    <source>
        <dbReference type="ARBA" id="ARBA00022645"/>
    </source>
</evidence>
<name>A0A366JGM5_CYTFI</name>
<dbReference type="SUPFAM" id="SSF69189">
    <property type="entry name" value="Penicillin-binding protein associated domain"/>
    <property type="match status" value="1"/>
</dbReference>
<dbReference type="SMART" id="SM00936">
    <property type="entry name" value="PBP5_C"/>
    <property type="match status" value="1"/>
</dbReference>
<proteinExistence type="inferred from homology"/>
<keyword evidence="10" id="KW-0573">Peptidoglycan synthesis</keyword>
<evidence type="ECO:0000256" key="10">
    <source>
        <dbReference type="ARBA" id="ARBA00022984"/>
    </source>
</evidence>
<dbReference type="EMBL" id="QNSF01000033">
    <property type="protein sequence ID" value="RBP86083.1"/>
    <property type="molecule type" value="Genomic_DNA"/>
</dbReference>
<dbReference type="Proteomes" id="UP000252731">
    <property type="component" value="Unassembled WGS sequence"/>
</dbReference>
<evidence type="ECO:0000256" key="6">
    <source>
        <dbReference type="ARBA" id="ARBA00022670"/>
    </source>
</evidence>
<comment type="similarity">
    <text evidence="3 15">Belongs to the peptidase S11 family.</text>
</comment>
<dbReference type="GO" id="GO:0009252">
    <property type="term" value="P:peptidoglycan biosynthetic process"/>
    <property type="evidence" value="ECO:0007669"/>
    <property type="project" value="UniProtKB-UniPathway"/>
</dbReference>
<evidence type="ECO:0000256" key="12">
    <source>
        <dbReference type="ARBA" id="ARBA00034000"/>
    </source>
</evidence>
<dbReference type="InterPro" id="IPR012907">
    <property type="entry name" value="Peptidase_S11_C"/>
</dbReference>
<dbReference type="GO" id="GO:0006508">
    <property type="term" value="P:proteolysis"/>
    <property type="evidence" value="ECO:0007669"/>
    <property type="project" value="UniProtKB-KW"/>
</dbReference>
<dbReference type="PRINTS" id="PR00725">
    <property type="entry name" value="DADACBPTASE1"/>
</dbReference>
<dbReference type="InterPro" id="IPR018044">
    <property type="entry name" value="Peptidase_S11"/>
</dbReference>
<dbReference type="InterPro" id="IPR012338">
    <property type="entry name" value="Beta-lactam/transpept-like"/>
</dbReference>
<keyword evidence="9" id="KW-0133">Cell shape</keyword>
<dbReference type="OrthoDB" id="9791132at2"/>
<dbReference type="GO" id="GO:0008360">
    <property type="term" value="P:regulation of cell shape"/>
    <property type="evidence" value="ECO:0007669"/>
    <property type="project" value="UniProtKB-KW"/>
</dbReference>
<dbReference type="GO" id="GO:0071555">
    <property type="term" value="P:cell wall organization"/>
    <property type="evidence" value="ECO:0007669"/>
    <property type="project" value="UniProtKB-KW"/>
</dbReference>
<reference evidence="17 18" key="1">
    <citation type="submission" date="2018-06" db="EMBL/GenBank/DDBJ databases">
        <title>Freshwater and sediment microbial communities from various areas in North America, analyzing microbe dynamics in response to fracking.</title>
        <authorList>
            <person name="Lamendella R."/>
        </authorList>
    </citation>
    <scope>NUCLEOTIDE SEQUENCE [LARGE SCALE GENOMIC DNA]</scope>
    <source>
        <strain evidence="17 18">14_TX</strain>
    </source>
</reference>
<evidence type="ECO:0000256" key="2">
    <source>
        <dbReference type="ARBA" id="ARBA00004752"/>
    </source>
</evidence>
<dbReference type="Gene3D" id="3.40.710.10">
    <property type="entry name" value="DD-peptidase/beta-lactamase superfamily"/>
    <property type="match status" value="1"/>
</dbReference>
<dbReference type="GO" id="GO:0009002">
    <property type="term" value="F:serine-type D-Ala-D-Ala carboxypeptidase activity"/>
    <property type="evidence" value="ECO:0007669"/>
    <property type="project" value="UniProtKB-EC"/>
</dbReference>
<feature type="active site" evidence="13">
    <location>
        <position position="130"/>
    </location>
</feature>
<keyword evidence="7" id="KW-0732">Signal</keyword>